<proteinExistence type="predicted"/>
<dbReference type="Pfam" id="PF00245">
    <property type="entry name" value="Alk_phosphatase"/>
    <property type="match status" value="1"/>
</dbReference>
<dbReference type="SUPFAM" id="SSF53649">
    <property type="entry name" value="Alkaline phosphatase-like"/>
    <property type="match status" value="1"/>
</dbReference>
<dbReference type="AlphaFoldDB" id="A0A645E3W5"/>
<protein>
    <recommendedName>
        <fullName evidence="3">Alkaline phosphatase</fullName>
    </recommendedName>
</protein>
<dbReference type="PANTHER" id="PTHR11596">
    <property type="entry name" value="ALKALINE PHOSPHATASE"/>
    <property type="match status" value="1"/>
</dbReference>
<dbReference type="PANTHER" id="PTHR11596:SF5">
    <property type="entry name" value="ALKALINE PHOSPHATASE"/>
    <property type="match status" value="1"/>
</dbReference>
<keyword evidence="1" id="KW-0597">Phosphoprotein</keyword>
<name>A0A645E3W5_9ZZZZ</name>
<evidence type="ECO:0000313" key="2">
    <source>
        <dbReference type="EMBL" id="MPM96251.1"/>
    </source>
</evidence>
<dbReference type="InterPro" id="IPR017850">
    <property type="entry name" value="Alkaline_phosphatase_core_sf"/>
</dbReference>
<reference evidence="2" key="1">
    <citation type="submission" date="2019-08" db="EMBL/GenBank/DDBJ databases">
        <authorList>
            <person name="Kucharzyk K."/>
            <person name="Murdoch R.W."/>
            <person name="Higgins S."/>
            <person name="Loffler F."/>
        </authorList>
    </citation>
    <scope>NUCLEOTIDE SEQUENCE</scope>
</reference>
<evidence type="ECO:0008006" key="3">
    <source>
        <dbReference type="Google" id="ProtNLM"/>
    </source>
</evidence>
<sequence>MVEGSQVDWANHANDPAYAVTDFLAFDEAVRVAVEFAEKDGHTLVLAFPDHNTGGMTIGSKSDSNYTSTTVEDVIGPLKSMNLSSTGIATKIGTDVSSENIKAQIKAWWGIDVTDDDITEILDLYNNGEGLSLDYAISEVISKNHTIIGWTTHGHCGEDVPLWTYGPGRPAGHIDNTEIATYIAKELGFDLNRTNSRLYVEVGEYFSRDNGDGKLNENEYLLDMTNSSNPVLRLGDAELPVSKNILIKDGVTYELEGIVVYAPATGKVYIPSEVLSLVEGKK</sequence>
<organism evidence="2">
    <name type="scientific">bioreactor metagenome</name>
    <dbReference type="NCBI Taxonomy" id="1076179"/>
    <lineage>
        <taxon>unclassified sequences</taxon>
        <taxon>metagenomes</taxon>
        <taxon>ecological metagenomes</taxon>
    </lineage>
</organism>
<dbReference type="Gene3D" id="3.40.720.10">
    <property type="entry name" value="Alkaline Phosphatase, subunit A"/>
    <property type="match status" value="1"/>
</dbReference>
<dbReference type="GO" id="GO:0004035">
    <property type="term" value="F:alkaline phosphatase activity"/>
    <property type="evidence" value="ECO:0007669"/>
    <property type="project" value="TreeGrafter"/>
</dbReference>
<dbReference type="InterPro" id="IPR001952">
    <property type="entry name" value="Alkaline_phosphatase"/>
</dbReference>
<comment type="caution">
    <text evidence="2">The sequence shown here is derived from an EMBL/GenBank/DDBJ whole genome shotgun (WGS) entry which is preliminary data.</text>
</comment>
<dbReference type="EMBL" id="VSSQ01042638">
    <property type="protein sequence ID" value="MPM96251.1"/>
    <property type="molecule type" value="Genomic_DNA"/>
</dbReference>
<evidence type="ECO:0000256" key="1">
    <source>
        <dbReference type="ARBA" id="ARBA00022553"/>
    </source>
</evidence>
<accession>A0A645E3W5</accession>
<gene>
    <name evidence="2" type="ORF">SDC9_143409</name>
</gene>